<reference evidence="1 2" key="3">
    <citation type="journal article" date="2013" name="Rice">
        <title>Improvement of the Oryza sativa Nipponbare reference genome using next generation sequence and optical map data.</title>
        <authorList>
            <person name="Kawahara Y."/>
            <person name="de la Bastide M."/>
            <person name="Hamilton J.P."/>
            <person name="Kanamori H."/>
            <person name="McCombie W.R."/>
            <person name="Ouyang S."/>
            <person name="Schwartz D.C."/>
            <person name="Tanaka T."/>
            <person name="Wu J."/>
            <person name="Zhou S."/>
            <person name="Childs K.L."/>
            <person name="Davidson R.M."/>
            <person name="Lin H."/>
            <person name="Quesada-Ocampo L."/>
            <person name="Vaillancourt B."/>
            <person name="Sakai H."/>
            <person name="Lee S.S."/>
            <person name="Kim J."/>
            <person name="Numa H."/>
            <person name="Itoh T."/>
            <person name="Buell C.R."/>
            <person name="Matsumoto T."/>
        </authorList>
    </citation>
    <scope>NUCLEOTIDE SEQUENCE [LARGE SCALE GENOMIC DNA]</scope>
    <source>
        <strain evidence="2">cv. Nipponbare</strain>
    </source>
</reference>
<keyword evidence="2" id="KW-1185">Reference proteome</keyword>
<feature type="non-terminal residue" evidence="1">
    <location>
        <position position="32"/>
    </location>
</feature>
<dbReference type="PaxDb" id="39947-A0A0N7KRT4"/>
<proteinExistence type="predicted"/>
<dbReference type="InParanoid" id="A0A0N7KRT4"/>
<reference evidence="2" key="1">
    <citation type="journal article" date="2005" name="Nature">
        <title>The map-based sequence of the rice genome.</title>
        <authorList>
            <consortium name="International rice genome sequencing project (IRGSP)"/>
            <person name="Matsumoto T."/>
            <person name="Wu J."/>
            <person name="Kanamori H."/>
            <person name="Katayose Y."/>
            <person name="Fujisawa M."/>
            <person name="Namiki N."/>
            <person name="Mizuno H."/>
            <person name="Yamamoto K."/>
            <person name="Antonio B.A."/>
            <person name="Baba T."/>
            <person name="Sakata K."/>
            <person name="Nagamura Y."/>
            <person name="Aoki H."/>
            <person name="Arikawa K."/>
            <person name="Arita K."/>
            <person name="Bito T."/>
            <person name="Chiden Y."/>
            <person name="Fujitsuka N."/>
            <person name="Fukunaka R."/>
            <person name="Hamada M."/>
            <person name="Harada C."/>
            <person name="Hayashi A."/>
            <person name="Hijishita S."/>
            <person name="Honda M."/>
            <person name="Hosokawa S."/>
            <person name="Ichikawa Y."/>
            <person name="Idonuma A."/>
            <person name="Iijima M."/>
            <person name="Ikeda M."/>
            <person name="Ikeno M."/>
            <person name="Ito K."/>
            <person name="Ito S."/>
            <person name="Ito T."/>
            <person name="Ito Y."/>
            <person name="Ito Y."/>
            <person name="Iwabuchi A."/>
            <person name="Kamiya K."/>
            <person name="Karasawa W."/>
            <person name="Kurita K."/>
            <person name="Katagiri S."/>
            <person name="Kikuta A."/>
            <person name="Kobayashi H."/>
            <person name="Kobayashi N."/>
            <person name="Machita K."/>
            <person name="Maehara T."/>
            <person name="Masukawa M."/>
            <person name="Mizubayashi T."/>
            <person name="Mukai Y."/>
            <person name="Nagasaki H."/>
            <person name="Nagata Y."/>
            <person name="Naito S."/>
            <person name="Nakashima M."/>
            <person name="Nakama Y."/>
            <person name="Nakamichi Y."/>
            <person name="Nakamura M."/>
            <person name="Meguro A."/>
            <person name="Negishi M."/>
            <person name="Ohta I."/>
            <person name="Ohta T."/>
            <person name="Okamoto M."/>
            <person name="Ono N."/>
            <person name="Saji S."/>
            <person name="Sakaguchi M."/>
            <person name="Sakai K."/>
            <person name="Shibata M."/>
            <person name="Shimokawa T."/>
            <person name="Song J."/>
            <person name="Takazaki Y."/>
            <person name="Terasawa K."/>
            <person name="Tsugane M."/>
            <person name="Tsuji K."/>
            <person name="Ueda S."/>
            <person name="Waki K."/>
            <person name="Yamagata H."/>
            <person name="Yamamoto M."/>
            <person name="Yamamoto S."/>
            <person name="Yamane H."/>
            <person name="Yoshiki S."/>
            <person name="Yoshihara R."/>
            <person name="Yukawa K."/>
            <person name="Zhong H."/>
            <person name="Yano M."/>
            <person name="Yuan Q."/>
            <person name="Ouyang S."/>
            <person name="Liu J."/>
            <person name="Jones K.M."/>
            <person name="Gansberger K."/>
            <person name="Moffat K."/>
            <person name="Hill J."/>
            <person name="Bera J."/>
            <person name="Fadrosh D."/>
            <person name="Jin S."/>
            <person name="Johri S."/>
            <person name="Kim M."/>
            <person name="Overton L."/>
            <person name="Reardon M."/>
            <person name="Tsitrin T."/>
            <person name="Vuong H."/>
            <person name="Weaver B."/>
            <person name="Ciecko A."/>
            <person name="Tallon L."/>
            <person name="Jackson J."/>
            <person name="Pai G."/>
            <person name="Aken S.V."/>
            <person name="Utterback T."/>
            <person name="Reidmuller S."/>
            <person name="Feldblyum T."/>
            <person name="Hsiao J."/>
            <person name="Zismann V."/>
            <person name="Iobst S."/>
            <person name="de Vazeille A.R."/>
            <person name="Buell C.R."/>
            <person name="Ying K."/>
            <person name="Li Y."/>
            <person name="Lu T."/>
            <person name="Huang Y."/>
            <person name="Zhao Q."/>
            <person name="Feng Q."/>
            <person name="Zhang L."/>
            <person name="Zhu J."/>
            <person name="Weng Q."/>
            <person name="Mu J."/>
            <person name="Lu Y."/>
            <person name="Fan D."/>
            <person name="Liu Y."/>
            <person name="Guan J."/>
            <person name="Zhang Y."/>
            <person name="Yu S."/>
            <person name="Liu X."/>
            <person name="Zhang Y."/>
            <person name="Hong G."/>
            <person name="Han B."/>
            <person name="Choisne N."/>
            <person name="Demange N."/>
            <person name="Orjeda G."/>
            <person name="Samain S."/>
            <person name="Cattolico L."/>
            <person name="Pelletier E."/>
            <person name="Couloux A."/>
            <person name="Segurens B."/>
            <person name="Wincker P."/>
            <person name="D'Hont A."/>
            <person name="Scarpelli C."/>
            <person name="Weissenbach J."/>
            <person name="Salanoubat M."/>
            <person name="Quetier F."/>
            <person name="Yu Y."/>
            <person name="Kim H.R."/>
            <person name="Rambo T."/>
            <person name="Currie J."/>
            <person name="Collura K."/>
            <person name="Luo M."/>
            <person name="Yang T."/>
            <person name="Ammiraju J.S.S."/>
            <person name="Engler F."/>
            <person name="Soderlund C."/>
            <person name="Wing R.A."/>
            <person name="Palmer L.E."/>
            <person name="de la Bastide M."/>
            <person name="Spiegel L."/>
            <person name="Nascimento L."/>
            <person name="Zutavern T."/>
            <person name="O'Shaughnessy A."/>
            <person name="Dike S."/>
            <person name="Dedhia N."/>
            <person name="Preston R."/>
            <person name="Balija V."/>
            <person name="McCombie W.R."/>
            <person name="Chow T."/>
            <person name="Chen H."/>
            <person name="Chung M."/>
            <person name="Chen C."/>
            <person name="Shaw J."/>
            <person name="Wu H."/>
            <person name="Hsiao K."/>
            <person name="Chao Y."/>
            <person name="Chu M."/>
            <person name="Cheng C."/>
            <person name="Hour A."/>
            <person name="Lee P."/>
            <person name="Lin S."/>
            <person name="Lin Y."/>
            <person name="Liou J."/>
            <person name="Liu S."/>
            <person name="Hsing Y."/>
            <person name="Raghuvanshi S."/>
            <person name="Mohanty A."/>
            <person name="Bharti A.K."/>
            <person name="Gaur A."/>
            <person name="Gupta V."/>
            <person name="Kumar D."/>
            <person name="Ravi V."/>
            <person name="Vij S."/>
            <person name="Kapur A."/>
            <person name="Khurana P."/>
            <person name="Khurana P."/>
            <person name="Khurana J.P."/>
            <person name="Tyagi A.K."/>
            <person name="Gaikwad K."/>
            <person name="Singh A."/>
            <person name="Dalal V."/>
            <person name="Srivastava S."/>
            <person name="Dixit A."/>
            <person name="Pal A.K."/>
            <person name="Ghazi I.A."/>
            <person name="Yadav M."/>
            <person name="Pandit A."/>
            <person name="Bhargava A."/>
            <person name="Sureshbabu K."/>
            <person name="Batra K."/>
            <person name="Sharma T.R."/>
            <person name="Mohapatra T."/>
            <person name="Singh N.K."/>
            <person name="Messing J."/>
            <person name="Nelson A.B."/>
            <person name="Fuks G."/>
            <person name="Kavchok S."/>
            <person name="Keizer G."/>
            <person name="Linton E."/>
            <person name="Llaca V."/>
            <person name="Song R."/>
            <person name="Tanyolac B."/>
            <person name="Young S."/>
            <person name="Ho-Il K."/>
            <person name="Hahn J.H."/>
            <person name="Sangsakoo G."/>
            <person name="Vanavichit A."/>
            <person name="de Mattos Luiz.A.T."/>
            <person name="Zimmer P.D."/>
            <person name="Malone G."/>
            <person name="Dellagostin O."/>
            <person name="de Oliveira A.C."/>
            <person name="Bevan M."/>
            <person name="Bancroft I."/>
            <person name="Minx P."/>
            <person name="Cordum H."/>
            <person name="Wilson R."/>
            <person name="Cheng Z."/>
            <person name="Jin W."/>
            <person name="Jiang J."/>
            <person name="Leong S.A."/>
            <person name="Iwama H."/>
            <person name="Gojobori T."/>
            <person name="Itoh T."/>
            <person name="Niimura Y."/>
            <person name="Fujii Y."/>
            <person name="Habara T."/>
            <person name="Sakai H."/>
            <person name="Sato Y."/>
            <person name="Wilson G."/>
            <person name="Kumar K."/>
            <person name="McCouch S."/>
            <person name="Juretic N."/>
            <person name="Hoen D."/>
            <person name="Wright S."/>
            <person name="Bruskiewich R."/>
            <person name="Bureau T."/>
            <person name="Miyao A."/>
            <person name="Hirochika H."/>
            <person name="Nishikawa T."/>
            <person name="Kadowaki K."/>
            <person name="Sugiura M."/>
            <person name="Burr B."/>
            <person name="Sasaki T."/>
        </authorList>
    </citation>
    <scope>NUCLEOTIDE SEQUENCE [LARGE SCALE GENOMIC DNA]</scope>
    <source>
        <strain evidence="2">cv. Nipponbare</strain>
    </source>
</reference>
<dbReference type="Gramene" id="Os10t0422401-01">
    <property type="protein sequence ID" value="Os10t0422401-01"/>
    <property type="gene ID" value="Os10g0422401"/>
</dbReference>
<accession>A0A0N7KRT4</accession>
<dbReference type="AlphaFoldDB" id="A0A0N7KRT4"/>
<organism evidence="1 2">
    <name type="scientific">Oryza sativa subsp. japonica</name>
    <name type="common">Rice</name>
    <dbReference type="NCBI Taxonomy" id="39947"/>
    <lineage>
        <taxon>Eukaryota</taxon>
        <taxon>Viridiplantae</taxon>
        <taxon>Streptophyta</taxon>
        <taxon>Embryophyta</taxon>
        <taxon>Tracheophyta</taxon>
        <taxon>Spermatophyta</taxon>
        <taxon>Magnoliopsida</taxon>
        <taxon>Liliopsida</taxon>
        <taxon>Poales</taxon>
        <taxon>Poaceae</taxon>
        <taxon>BOP clade</taxon>
        <taxon>Oryzoideae</taxon>
        <taxon>Oryzeae</taxon>
        <taxon>Oryzinae</taxon>
        <taxon>Oryza</taxon>
        <taxon>Oryza sativa</taxon>
    </lineage>
</organism>
<sequence length="32" mass="3604">SVESSGRATVLSSKFQLNFHPIIVRFLPRCLT</sequence>
<name>A0A0N7KRT4_ORYSJ</name>
<protein>
    <submittedName>
        <fullName evidence="1">Os10g0422401 protein</fullName>
    </submittedName>
</protein>
<evidence type="ECO:0000313" key="2">
    <source>
        <dbReference type="Proteomes" id="UP000059680"/>
    </source>
</evidence>
<dbReference type="Proteomes" id="UP000059680">
    <property type="component" value="Chromosome 10"/>
</dbReference>
<evidence type="ECO:0000313" key="1">
    <source>
        <dbReference type="EMBL" id="BAT10906.1"/>
    </source>
</evidence>
<reference evidence="1 2" key="2">
    <citation type="journal article" date="2013" name="Plant Cell Physiol.">
        <title>Rice Annotation Project Database (RAP-DB): an integrative and interactive database for rice genomics.</title>
        <authorList>
            <person name="Sakai H."/>
            <person name="Lee S.S."/>
            <person name="Tanaka T."/>
            <person name="Numa H."/>
            <person name="Kim J."/>
            <person name="Kawahara Y."/>
            <person name="Wakimoto H."/>
            <person name="Yang C.C."/>
            <person name="Iwamoto M."/>
            <person name="Abe T."/>
            <person name="Yamada Y."/>
            <person name="Muto A."/>
            <person name="Inokuchi H."/>
            <person name="Ikemura T."/>
            <person name="Matsumoto T."/>
            <person name="Sasaki T."/>
            <person name="Itoh T."/>
        </authorList>
    </citation>
    <scope>NUCLEOTIDE SEQUENCE [LARGE SCALE GENOMIC DNA]</scope>
    <source>
        <strain evidence="2">cv. Nipponbare</strain>
    </source>
</reference>
<gene>
    <name evidence="1" type="ordered locus">Os10g0422401</name>
    <name evidence="1" type="ORF">OSNPB_100422401</name>
</gene>
<dbReference type="EMBL" id="AP014966">
    <property type="protein sequence ID" value="BAT10906.1"/>
    <property type="molecule type" value="Genomic_DNA"/>
</dbReference>